<dbReference type="Proteomes" id="UP000025227">
    <property type="component" value="Unplaced"/>
</dbReference>
<protein>
    <submittedName>
        <fullName evidence="2">Uncharacterized protein</fullName>
    </submittedName>
</protein>
<evidence type="ECO:0000313" key="2">
    <source>
        <dbReference type="WBParaSite" id="HCON_00099214-00001"/>
    </source>
</evidence>
<dbReference type="AlphaFoldDB" id="A0A7I5EA46"/>
<name>A0A7I5EA46_HAECO</name>
<keyword evidence="1" id="KW-1185">Reference proteome</keyword>
<sequence>MEDCTEKGWDSEIFLKTIKIDLGRAEFLYPEEQKQGDGPRRITHQAELSWSADGVVRTT</sequence>
<accession>A0A7I5EA46</accession>
<proteinExistence type="predicted"/>
<organism evidence="1 2">
    <name type="scientific">Haemonchus contortus</name>
    <name type="common">Barber pole worm</name>
    <dbReference type="NCBI Taxonomy" id="6289"/>
    <lineage>
        <taxon>Eukaryota</taxon>
        <taxon>Metazoa</taxon>
        <taxon>Ecdysozoa</taxon>
        <taxon>Nematoda</taxon>
        <taxon>Chromadorea</taxon>
        <taxon>Rhabditida</taxon>
        <taxon>Rhabditina</taxon>
        <taxon>Rhabditomorpha</taxon>
        <taxon>Strongyloidea</taxon>
        <taxon>Trichostrongylidae</taxon>
        <taxon>Haemonchus</taxon>
    </lineage>
</organism>
<dbReference type="WBParaSite" id="HCON_00099214-00001">
    <property type="protein sequence ID" value="HCON_00099214-00001"/>
    <property type="gene ID" value="HCON_00099214"/>
</dbReference>
<reference evidence="2" key="1">
    <citation type="submission" date="2020-12" db="UniProtKB">
        <authorList>
            <consortium name="WormBaseParasite"/>
        </authorList>
    </citation>
    <scope>IDENTIFICATION</scope>
    <source>
        <strain evidence="2">MHco3</strain>
    </source>
</reference>
<evidence type="ECO:0000313" key="1">
    <source>
        <dbReference type="Proteomes" id="UP000025227"/>
    </source>
</evidence>